<keyword evidence="4" id="KW-0378">Hydrolase</keyword>
<comment type="subcellular location">
    <subcellularLocation>
        <location evidence="1">Secreted</location>
    </subcellularLocation>
</comment>
<keyword evidence="3" id="KW-0732">Signal</keyword>
<gene>
    <name evidence="7" type="ORF">METZ01_LOCUS313436</name>
</gene>
<dbReference type="EMBL" id="UINC01100485">
    <property type="protein sequence ID" value="SVC60582.1"/>
    <property type="molecule type" value="Genomic_DNA"/>
</dbReference>
<organism evidence="7">
    <name type="scientific">marine metagenome</name>
    <dbReference type="NCBI Taxonomy" id="408172"/>
    <lineage>
        <taxon>unclassified sequences</taxon>
        <taxon>metagenomes</taxon>
        <taxon>ecological metagenomes</taxon>
    </lineage>
</organism>
<evidence type="ECO:0000313" key="7">
    <source>
        <dbReference type="EMBL" id="SVC60582.1"/>
    </source>
</evidence>
<dbReference type="Gene3D" id="3.40.50.1820">
    <property type="entry name" value="alpha/beta hydrolase"/>
    <property type="match status" value="1"/>
</dbReference>
<evidence type="ECO:0000259" key="6">
    <source>
        <dbReference type="Pfam" id="PF24708"/>
    </source>
</evidence>
<proteinExistence type="predicted"/>
<dbReference type="AlphaFoldDB" id="A0A382NLK3"/>
<reference evidence="7" key="1">
    <citation type="submission" date="2018-05" db="EMBL/GenBank/DDBJ databases">
        <authorList>
            <person name="Lanie J.A."/>
            <person name="Ng W.-L."/>
            <person name="Kazmierczak K.M."/>
            <person name="Andrzejewski T.M."/>
            <person name="Davidsen T.M."/>
            <person name="Wayne K.J."/>
            <person name="Tettelin H."/>
            <person name="Glass J.I."/>
            <person name="Rusch D."/>
            <person name="Podicherti R."/>
            <person name="Tsui H.-C.T."/>
            <person name="Winkler M.E."/>
        </authorList>
    </citation>
    <scope>NUCLEOTIDE SEQUENCE</scope>
</reference>
<dbReference type="InterPro" id="IPR029058">
    <property type="entry name" value="AB_hydrolase_fold"/>
</dbReference>
<feature type="non-terminal residue" evidence="7">
    <location>
        <position position="148"/>
    </location>
</feature>
<dbReference type="GO" id="GO:0016787">
    <property type="term" value="F:hydrolase activity"/>
    <property type="evidence" value="ECO:0007669"/>
    <property type="project" value="UniProtKB-KW"/>
</dbReference>
<evidence type="ECO:0000256" key="2">
    <source>
        <dbReference type="ARBA" id="ARBA00022525"/>
    </source>
</evidence>
<protein>
    <recommendedName>
        <fullName evidence="6">Lipase-like C-terminal domain-containing protein</fullName>
    </recommendedName>
</protein>
<evidence type="ECO:0000256" key="3">
    <source>
        <dbReference type="ARBA" id="ARBA00022729"/>
    </source>
</evidence>
<dbReference type="PANTHER" id="PTHR34043">
    <property type="entry name" value="ALPHA/BETA-HYDROLASES SUPERFAMILY PROTEIN"/>
    <property type="match status" value="1"/>
</dbReference>
<dbReference type="InterPro" id="IPR056304">
    <property type="entry name" value="Lip-like_C"/>
</dbReference>
<dbReference type="PANTHER" id="PTHR34043:SF3">
    <property type="entry name" value="ALPHA_BETA-HYDROLASES SUPERFAMILY PROTEIN"/>
    <property type="match status" value="1"/>
</dbReference>
<dbReference type="Pfam" id="PF24708">
    <property type="entry name" value="Lip_C"/>
    <property type="match status" value="1"/>
</dbReference>
<dbReference type="GO" id="GO:0006629">
    <property type="term" value="P:lipid metabolic process"/>
    <property type="evidence" value="ECO:0007669"/>
    <property type="project" value="UniProtKB-KW"/>
</dbReference>
<keyword evidence="2" id="KW-0964">Secreted</keyword>
<dbReference type="GO" id="GO:0005576">
    <property type="term" value="C:extracellular region"/>
    <property type="evidence" value="ECO:0007669"/>
    <property type="project" value="UniProtKB-SubCell"/>
</dbReference>
<evidence type="ECO:0000256" key="4">
    <source>
        <dbReference type="ARBA" id="ARBA00022801"/>
    </source>
</evidence>
<dbReference type="SUPFAM" id="SSF53474">
    <property type="entry name" value="alpha/beta-Hydrolases"/>
    <property type="match status" value="1"/>
</dbReference>
<evidence type="ECO:0000256" key="1">
    <source>
        <dbReference type="ARBA" id="ARBA00004613"/>
    </source>
</evidence>
<feature type="domain" description="Lipase-like C-terminal" evidence="6">
    <location>
        <begin position="21"/>
        <end position="144"/>
    </location>
</feature>
<sequence length="148" mass="17079">MRISIFIIINILSFSNLVGQNQYPIVLIHGFMGWGTEEMAGYKYWGGKHDFEEYFESLGYEVYAVSIGPISSNWDRAIETYYQIKGGQVDYGKKHSDKYSIIQKPKNKNWEGLYPQWSSDNPIHIIGHSLGGQTARMLQFLLENQIYA</sequence>
<name>A0A382NLK3_9ZZZZ</name>
<evidence type="ECO:0000256" key="5">
    <source>
        <dbReference type="ARBA" id="ARBA00023098"/>
    </source>
</evidence>
<keyword evidence="5" id="KW-0443">Lipid metabolism</keyword>
<accession>A0A382NLK3</accession>